<dbReference type="RefSeq" id="WP_029099984.1">
    <property type="nucleotide sequence ID" value="NZ_JAPYYP010000010.1"/>
</dbReference>
<organism evidence="4 5">
    <name type="scientific">Brevibacillus thermoruber</name>
    <dbReference type="NCBI Taxonomy" id="33942"/>
    <lineage>
        <taxon>Bacteria</taxon>
        <taxon>Bacillati</taxon>
        <taxon>Bacillota</taxon>
        <taxon>Bacilli</taxon>
        <taxon>Bacillales</taxon>
        <taxon>Paenibacillaceae</taxon>
        <taxon>Brevibacillus</taxon>
    </lineage>
</organism>
<accession>A0A9X3TRS8</accession>
<feature type="compositionally biased region" description="Pro residues" evidence="2">
    <location>
        <begin position="441"/>
        <end position="469"/>
    </location>
</feature>
<evidence type="ECO:0000256" key="1">
    <source>
        <dbReference type="ARBA" id="ARBA00006068"/>
    </source>
</evidence>
<evidence type="ECO:0000259" key="3">
    <source>
        <dbReference type="Pfam" id="PF03816"/>
    </source>
</evidence>
<dbReference type="Pfam" id="PF03816">
    <property type="entry name" value="LytR_cpsA_psr"/>
    <property type="match status" value="1"/>
</dbReference>
<dbReference type="PANTHER" id="PTHR33392">
    <property type="entry name" value="POLYISOPRENYL-TEICHOIC ACID--PEPTIDOGLYCAN TEICHOIC ACID TRANSFERASE TAGU"/>
    <property type="match status" value="1"/>
</dbReference>
<comment type="similarity">
    <text evidence="1">Belongs to the LytR/CpsA/Psr (LCP) family.</text>
</comment>
<dbReference type="EMBL" id="JAPYYP010000010">
    <property type="protein sequence ID" value="MDA5108803.1"/>
    <property type="molecule type" value="Genomic_DNA"/>
</dbReference>
<sequence length="487" mass="51551">MRKTDEATAPAQKGRRARRSRRTWGMRLLLAGCLFLCLLAAGAAYSITRINDTLGAITDDPYKLPDQPAAQQAYEKKKPLSVLIVGTDTRKQEGMLNTDVLILAVVDPGAQQVTMVSLPRDTRVQMPGYPGYHKINSVFAAGEGARIRAEQRGETVTENGVSLLKKTVEAMVGIPVQHYILFDFEGFTAVIDKLGGVEVTVDRDLVYELPQGGVYKRLKKGRQVLNGEQALGFVRHRVDRRGHAYDSSDFDRNRRQQDVIKAVADKVTSMDGLTNAFAILETAGQHVKTDLSKEQITGLALDFAGFSPERMVSLDNGALWDSRLLYTLWPKEKMDHVRSALQSAMGVKTGATLSEAAVAEYARAERKEPAAASKQTAGNGAAGAPKQAGATGQTAAGSTPALSGGKSKPAASGDESAGGGRTGGAPADSPASGGTGGQQLPPQPKNSPEAPQPPANLPPPDIIAPPSFEPLPAEAAGKEESGGAVLH</sequence>
<dbReference type="NCBIfam" id="TIGR00350">
    <property type="entry name" value="lytR_cpsA_psr"/>
    <property type="match status" value="1"/>
</dbReference>
<feature type="region of interest" description="Disordered" evidence="2">
    <location>
        <begin position="367"/>
        <end position="487"/>
    </location>
</feature>
<gene>
    <name evidence="4" type="ORF">O3V59_10550</name>
</gene>
<name>A0A9X3TRS8_9BACL</name>
<dbReference type="InterPro" id="IPR050922">
    <property type="entry name" value="LytR/CpsA/Psr_CW_biosynth"/>
</dbReference>
<evidence type="ECO:0000313" key="5">
    <source>
        <dbReference type="Proteomes" id="UP001151071"/>
    </source>
</evidence>
<dbReference type="AlphaFoldDB" id="A0A9X3TRS8"/>
<dbReference type="Gene3D" id="3.40.630.190">
    <property type="entry name" value="LCP protein"/>
    <property type="match status" value="1"/>
</dbReference>
<keyword evidence="5" id="KW-1185">Reference proteome</keyword>
<proteinExistence type="inferred from homology"/>
<reference evidence="4" key="1">
    <citation type="submission" date="2022-12" db="EMBL/GenBank/DDBJ databases">
        <title>Draft genome sequence of the thermophilic strain Brevibacillus thermoruber HT42, isolated from Los Humeros, Puebla, Mexico, with biotechnological potential.</title>
        <authorList>
            <person name="Lara Sanchez J."/>
            <person name="Solis Palacios R."/>
            <person name="Bustos Baena A.S."/>
            <person name="Ruz Baez A.E."/>
            <person name="Espinosa Luna G."/>
            <person name="Oliart Ros R.M."/>
        </authorList>
    </citation>
    <scope>NUCLEOTIDE SEQUENCE</scope>
    <source>
        <strain evidence="4">HT42</strain>
    </source>
</reference>
<dbReference type="Proteomes" id="UP001151071">
    <property type="component" value="Unassembled WGS sequence"/>
</dbReference>
<protein>
    <submittedName>
        <fullName evidence="4">LCP family protein</fullName>
    </submittedName>
</protein>
<dbReference type="PANTHER" id="PTHR33392:SF6">
    <property type="entry name" value="POLYISOPRENYL-TEICHOIC ACID--PEPTIDOGLYCAN TEICHOIC ACID TRANSFERASE TAGU"/>
    <property type="match status" value="1"/>
</dbReference>
<dbReference type="InterPro" id="IPR004474">
    <property type="entry name" value="LytR_CpsA_psr"/>
</dbReference>
<evidence type="ECO:0000313" key="4">
    <source>
        <dbReference type="EMBL" id="MDA5108803.1"/>
    </source>
</evidence>
<comment type="caution">
    <text evidence="4">The sequence shown here is derived from an EMBL/GenBank/DDBJ whole genome shotgun (WGS) entry which is preliminary data.</text>
</comment>
<feature type="compositionally biased region" description="Low complexity" evidence="2">
    <location>
        <begin position="377"/>
        <end position="401"/>
    </location>
</feature>
<evidence type="ECO:0000256" key="2">
    <source>
        <dbReference type="SAM" id="MobiDB-lite"/>
    </source>
</evidence>
<feature type="domain" description="Cell envelope-related transcriptional attenuator" evidence="3">
    <location>
        <begin position="97"/>
        <end position="268"/>
    </location>
</feature>